<feature type="non-terminal residue" evidence="3">
    <location>
        <position position="339"/>
    </location>
</feature>
<name>A0A3E2GWW2_SCYLI</name>
<evidence type="ECO:0008006" key="5">
    <source>
        <dbReference type="Google" id="ProtNLM"/>
    </source>
</evidence>
<keyword evidence="4" id="KW-1185">Reference proteome</keyword>
<accession>A0A3E2GWW2</accession>
<dbReference type="Gene3D" id="2.60.120.10">
    <property type="entry name" value="Jelly Rolls"/>
    <property type="match status" value="2"/>
</dbReference>
<keyword evidence="1" id="KW-0479">Metal-binding</keyword>
<dbReference type="SUPFAM" id="SSF51182">
    <property type="entry name" value="RmlC-like cupins"/>
    <property type="match status" value="1"/>
</dbReference>
<gene>
    <name evidence="3" type="ORF">B7463_g11077</name>
</gene>
<dbReference type="OMA" id="FSVYKWD"/>
<evidence type="ECO:0000256" key="2">
    <source>
        <dbReference type="ARBA" id="ARBA00022833"/>
    </source>
</evidence>
<dbReference type="InterPro" id="IPR051804">
    <property type="entry name" value="Carb_Metab_Reg_Kinase/Isom"/>
</dbReference>
<comment type="caution">
    <text evidence="3">The sequence shown here is derived from an EMBL/GenBank/DDBJ whole genome shotgun (WGS) entry which is preliminary data.</text>
</comment>
<proteinExistence type="predicted"/>
<dbReference type="AlphaFoldDB" id="A0A3E2GWW2"/>
<dbReference type="InterPro" id="IPR011051">
    <property type="entry name" value="RmlC_Cupin_sf"/>
</dbReference>
<dbReference type="Proteomes" id="UP000258309">
    <property type="component" value="Unassembled WGS sequence"/>
</dbReference>
<sequence length="339" mass="36915">MEPIILSSNQPPARFYLGGEQISTFRNGAASKQPRTPEDWIASTTTCRGHSSLGLSRLSDGTLLIEAIKEKPLVWLGSEHIATFGVDTKLLVKLIDAGQRLPVHAHPSATFASTHIGASHGKAEAWYILTPGEVYLGLRDDVSVEKLLTLIDAQDVESLLGLMHRVSVTPHQTVYVPPGLLHAIGKGILLAEVQEPEDLSILLEWRDFAIDGRVEGHLGLGFEKALLGVERCGRTKEEISPLVNRNTLPAQSNEYFRLDFVSVQEKEEQIEAGFAVLIVLKGAFDILSEVSKTINIIAGSTVVIPYAIGKFTLHGSGEVLIARPPKPKLSISEFSKSHI</sequence>
<organism evidence="3 4">
    <name type="scientific">Scytalidium lignicola</name>
    <name type="common">Hyphomycete</name>
    <dbReference type="NCBI Taxonomy" id="5539"/>
    <lineage>
        <taxon>Eukaryota</taxon>
        <taxon>Fungi</taxon>
        <taxon>Dikarya</taxon>
        <taxon>Ascomycota</taxon>
        <taxon>Pezizomycotina</taxon>
        <taxon>Leotiomycetes</taxon>
        <taxon>Leotiomycetes incertae sedis</taxon>
        <taxon>Scytalidium</taxon>
    </lineage>
</organism>
<evidence type="ECO:0000313" key="3">
    <source>
        <dbReference type="EMBL" id="RFU25253.1"/>
    </source>
</evidence>
<dbReference type="CDD" id="cd07010">
    <property type="entry name" value="cupin_PMI_type_I_N_bac"/>
    <property type="match status" value="1"/>
</dbReference>
<dbReference type="GO" id="GO:0046872">
    <property type="term" value="F:metal ion binding"/>
    <property type="evidence" value="ECO:0007669"/>
    <property type="project" value="UniProtKB-KW"/>
</dbReference>
<dbReference type="EMBL" id="NCSJ02000348">
    <property type="protein sequence ID" value="RFU25253.1"/>
    <property type="molecule type" value="Genomic_DNA"/>
</dbReference>
<dbReference type="PANTHER" id="PTHR42742">
    <property type="entry name" value="TRANSCRIPTIONAL REPRESSOR MPRA"/>
    <property type="match status" value="1"/>
</dbReference>
<evidence type="ECO:0000313" key="4">
    <source>
        <dbReference type="Proteomes" id="UP000258309"/>
    </source>
</evidence>
<dbReference type="PANTHER" id="PTHR42742:SF3">
    <property type="entry name" value="FRUCTOKINASE"/>
    <property type="match status" value="1"/>
</dbReference>
<protein>
    <recommendedName>
        <fullName evidence="5">Mannose-6-phosphate isomerase</fullName>
    </recommendedName>
</protein>
<reference evidence="3 4" key="1">
    <citation type="submission" date="2018-05" db="EMBL/GenBank/DDBJ databases">
        <title>Draft genome sequence of Scytalidium lignicola DSM 105466, a ubiquitous saprotrophic fungus.</title>
        <authorList>
            <person name="Buettner E."/>
            <person name="Gebauer A.M."/>
            <person name="Hofrichter M."/>
            <person name="Liers C."/>
            <person name="Kellner H."/>
        </authorList>
    </citation>
    <scope>NUCLEOTIDE SEQUENCE [LARGE SCALE GENOMIC DNA]</scope>
    <source>
        <strain evidence="3 4">DSM 105466</strain>
    </source>
</reference>
<evidence type="ECO:0000256" key="1">
    <source>
        <dbReference type="ARBA" id="ARBA00022723"/>
    </source>
</evidence>
<dbReference type="InterPro" id="IPR014710">
    <property type="entry name" value="RmlC-like_jellyroll"/>
</dbReference>
<keyword evidence="2" id="KW-0862">Zinc</keyword>
<feature type="non-terminal residue" evidence="3">
    <location>
        <position position="1"/>
    </location>
</feature>
<dbReference type="STRING" id="5539.A0A3E2GWW2"/>
<dbReference type="OrthoDB" id="3452273at2759"/>